<gene>
    <name evidence="9" type="ORF">BKA12_000785</name>
</gene>
<dbReference type="Pfam" id="PF21694">
    <property type="entry name" value="DNA_pol3_delta_C"/>
    <property type="match status" value="1"/>
</dbReference>
<evidence type="ECO:0000256" key="2">
    <source>
        <dbReference type="ARBA" id="ARBA00022679"/>
    </source>
</evidence>
<organism evidence="9 10">
    <name type="scientific">Neomicrococcus lactis</name>
    <dbReference type="NCBI Taxonomy" id="732241"/>
    <lineage>
        <taxon>Bacteria</taxon>
        <taxon>Bacillati</taxon>
        <taxon>Actinomycetota</taxon>
        <taxon>Actinomycetes</taxon>
        <taxon>Micrococcales</taxon>
        <taxon>Micrococcaceae</taxon>
        <taxon>Neomicrococcus</taxon>
    </lineage>
</organism>
<dbReference type="Gene3D" id="1.20.272.10">
    <property type="match status" value="1"/>
</dbReference>
<dbReference type="PANTHER" id="PTHR34388:SF1">
    <property type="entry name" value="DNA POLYMERASE III SUBUNIT DELTA"/>
    <property type="match status" value="1"/>
</dbReference>
<dbReference type="InterPro" id="IPR027417">
    <property type="entry name" value="P-loop_NTPase"/>
</dbReference>
<dbReference type="InterPro" id="IPR048466">
    <property type="entry name" value="DNA_pol3_delta-like_C"/>
</dbReference>
<evidence type="ECO:0000256" key="7">
    <source>
        <dbReference type="ARBA" id="ARBA00049244"/>
    </source>
</evidence>
<feature type="domain" description="DNA polymerase III delta subunit-like C-terminal" evidence="8">
    <location>
        <begin position="216"/>
        <end position="330"/>
    </location>
</feature>
<evidence type="ECO:0000256" key="5">
    <source>
        <dbReference type="ARBA" id="ARBA00022932"/>
    </source>
</evidence>
<comment type="similarity">
    <text evidence="6">Belongs to the DNA polymerase HolA subunit family.</text>
</comment>
<reference evidence="9 10" key="1">
    <citation type="submission" date="2020-08" db="EMBL/GenBank/DDBJ databases">
        <title>Sequencing the genomes of 1000 actinobacteria strains.</title>
        <authorList>
            <person name="Klenk H.-P."/>
        </authorList>
    </citation>
    <scope>NUCLEOTIDE SEQUENCE [LARGE SCALE GENOMIC DNA]</scope>
    <source>
        <strain evidence="9 10">DSM 23694</strain>
    </source>
</reference>
<evidence type="ECO:0000256" key="4">
    <source>
        <dbReference type="ARBA" id="ARBA00022705"/>
    </source>
</evidence>
<evidence type="ECO:0000256" key="1">
    <source>
        <dbReference type="ARBA" id="ARBA00012417"/>
    </source>
</evidence>
<keyword evidence="5" id="KW-0239">DNA-directed DNA polymerase</keyword>
<dbReference type="Gene3D" id="1.10.8.60">
    <property type="match status" value="1"/>
</dbReference>
<dbReference type="RefSeq" id="WP_338087421.1">
    <property type="nucleotide sequence ID" value="NZ_JACHBL010000001.1"/>
</dbReference>
<dbReference type="InterPro" id="IPR005790">
    <property type="entry name" value="DNA_polIII_delta"/>
</dbReference>
<accession>A0A7W8YA10</accession>
<dbReference type="GO" id="GO:0003677">
    <property type="term" value="F:DNA binding"/>
    <property type="evidence" value="ECO:0007669"/>
    <property type="project" value="InterPro"/>
</dbReference>
<evidence type="ECO:0000256" key="6">
    <source>
        <dbReference type="ARBA" id="ARBA00034754"/>
    </source>
</evidence>
<dbReference type="PANTHER" id="PTHR34388">
    <property type="entry name" value="DNA POLYMERASE III SUBUNIT DELTA"/>
    <property type="match status" value="1"/>
</dbReference>
<dbReference type="NCBIfam" id="TIGR01128">
    <property type="entry name" value="holA"/>
    <property type="match status" value="1"/>
</dbReference>
<dbReference type="GO" id="GO:0009360">
    <property type="term" value="C:DNA polymerase III complex"/>
    <property type="evidence" value="ECO:0007669"/>
    <property type="project" value="TreeGrafter"/>
</dbReference>
<keyword evidence="3 9" id="KW-0548">Nucleotidyltransferase</keyword>
<dbReference type="GO" id="GO:0003887">
    <property type="term" value="F:DNA-directed DNA polymerase activity"/>
    <property type="evidence" value="ECO:0007669"/>
    <property type="project" value="UniProtKB-KW"/>
</dbReference>
<comment type="catalytic activity">
    <reaction evidence="7">
        <text>DNA(n) + a 2'-deoxyribonucleoside 5'-triphosphate = DNA(n+1) + diphosphate</text>
        <dbReference type="Rhea" id="RHEA:22508"/>
        <dbReference type="Rhea" id="RHEA-COMP:17339"/>
        <dbReference type="Rhea" id="RHEA-COMP:17340"/>
        <dbReference type="ChEBI" id="CHEBI:33019"/>
        <dbReference type="ChEBI" id="CHEBI:61560"/>
        <dbReference type="ChEBI" id="CHEBI:173112"/>
        <dbReference type="EC" id="2.7.7.7"/>
    </reaction>
</comment>
<keyword evidence="10" id="KW-1185">Reference proteome</keyword>
<dbReference type="InterPro" id="IPR008921">
    <property type="entry name" value="DNA_pol3_clamp-load_cplx_C"/>
</dbReference>
<evidence type="ECO:0000313" key="10">
    <source>
        <dbReference type="Proteomes" id="UP000523863"/>
    </source>
</evidence>
<dbReference type="AlphaFoldDB" id="A0A7W8YA10"/>
<keyword evidence="4" id="KW-0235">DNA replication</keyword>
<dbReference type="GO" id="GO:0006261">
    <property type="term" value="P:DNA-templated DNA replication"/>
    <property type="evidence" value="ECO:0007669"/>
    <property type="project" value="TreeGrafter"/>
</dbReference>
<dbReference type="SUPFAM" id="SSF48019">
    <property type="entry name" value="post-AAA+ oligomerization domain-like"/>
    <property type="match status" value="1"/>
</dbReference>
<protein>
    <recommendedName>
        <fullName evidence="1">DNA-directed DNA polymerase</fullName>
        <ecNumber evidence="1">2.7.7.7</ecNumber>
    </recommendedName>
</protein>
<name>A0A7W8YA10_9MICC</name>
<keyword evidence="2 9" id="KW-0808">Transferase</keyword>
<sequence>MTPAPASRGKAKASDAMNWRQAKPAPIILLSGSDDYIVSRVLDQLRKAIRESHEDPQLVSLDASKYQSGEILLSASPSLFNDFTIMEASNAATMTDAFLEDALAYLKAPSDDVMFVVQHSGGNRGKKLLDALKKAKTPVIDCTAPKSDAEKFDFVAQEFRAHQRQIHPEAVRALVAALGNELGDLAAACRQLAEDVGRDITLEDVDKYYGGRVEATGFKVADAALAGRSTQALSTLRHALSTGTDPVPIIASVAMKLRQVAKVAGRRVSSGELASELGMAPWQVRQAQELANYWTQEDLIKCIALVAETDAMVKGESRDPEYAVERLVTQIALAARH</sequence>
<evidence type="ECO:0000256" key="3">
    <source>
        <dbReference type="ARBA" id="ARBA00022695"/>
    </source>
</evidence>
<evidence type="ECO:0000313" key="9">
    <source>
        <dbReference type="EMBL" id="MBB5597705.1"/>
    </source>
</evidence>
<proteinExistence type="inferred from homology"/>
<evidence type="ECO:0000259" key="8">
    <source>
        <dbReference type="Pfam" id="PF21694"/>
    </source>
</evidence>
<dbReference type="EC" id="2.7.7.7" evidence="1"/>
<dbReference type="Proteomes" id="UP000523863">
    <property type="component" value="Unassembled WGS sequence"/>
</dbReference>
<dbReference type="EMBL" id="JACHBL010000001">
    <property type="protein sequence ID" value="MBB5597705.1"/>
    <property type="molecule type" value="Genomic_DNA"/>
</dbReference>
<comment type="caution">
    <text evidence="9">The sequence shown here is derived from an EMBL/GenBank/DDBJ whole genome shotgun (WGS) entry which is preliminary data.</text>
</comment>
<dbReference type="Gene3D" id="3.40.50.300">
    <property type="entry name" value="P-loop containing nucleotide triphosphate hydrolases"/>
    <property type="match status" value="1"/>
</dbReference>